<feature type="compositionally biased region" description="Low complexity" evidence="1">
    <location>
        <begin position="27"/>
        <end position="37"/>
    </location>
</feature>
<evidence type="ECO:0000256" key="2">
    <source>
        <dbReference type="SAM" id="Phobius"/>
    </source>
</evidence>
<protein>
    <submittedName>
        <fullName evidence="3">Uncharacterized protein</fullName>
    </submittedName>
</protein>
<evidence type="ECO:0000256" key="1">
    <source>
        <dbReference type="SAM" id="MobiDB-lite"/>
    </source>
</evidence>
<dbReference type="AlphaFoldDB" id="R4Z5B1"/>
<name>R4Z5B1_9ACTN</name>
<feature type="region of interest" description="Disordered" evidence="1">
    <location>
        <begin position="69"/>
        <end position="91"/>
    </location>
</feature>
<organism evidence="3 4">
    <name type="scientific">Candidatus Neomicrothrix parvicella RN1</name>
    <dbReference type="NCBI Taxonomy" id="1229780"/>
    <lineage>
        <taxon>Bacteria</taxon>
        <taxon>Bacillati</taxon>
        <taxon>Actinomycetota</taxon>
        <taxon>Acidimicrobiia</taxon>
        <taxon>Acidimicrobiales</taxon>
        <taxon>Microthrixaceae</taxon>
        <taxon>Candidatus Neomicrothrix</taxon>
    </lineage>
</organism>
<feature type="region of interest" description="Disordered" evidence="1">
    <location>
        <begin position="104"/>
        <end position="138"/>
    </location>
</feature>
<keyword evidence="2" id="KW-0472">Membrane</keyword>
<feature type="transmembrane region" description="Helical" evidence="2">
    <location>
        <begin position="146"/>
        <end position="165"/>
    </location>
</feature>
<gene>
    <name evidence="3" type="ORF">BN381_810016</name>
</gene>
<keyword evidence="2" id="KW-1133">Transmembrane helix</keyword>
<accession>R4Z5B1</accession>
<evidence type="ECO:0000313" key="3">
    <source>
        <dbReference type="EMBL" id="CCM65913.1"/>
    </source>
</evidence>
<comment type="caution">
    <text evidence="3">The sequence shown here is derived from an EMBL/GenBank/DDBJ whole genome shotgun (WGS) entry which is preliminary data.</text>
</comment>
<dbReference type="EMBL" id="CANL01000080">
    <property type="protein sequence ID" value="CCM65913.1"/>
    <property type="molecule type" value="Genomic_DNA"/>
</dbReference>
<keyword evidence="2" id="KW-0812">Transmembrane</keyword>
<dbReference type="Proteomes" id="UP000018291">
    <property type="component" value="Unassembled WGS sequence"/>
</dbReference>
<reference evidence="3 4" key="1">
    <citation type="journal article" date="2013" name="ISME J.">
        <title>Metabolic model for the filamentous 'Candidatus Microthrix parvicella' based on genomic and metagenomic analyses.</title>
        <authorList>
            <person name="Jon McIlroy S."/>
            <person name="Kristiansen R."/>
            <person name="Albertsen M."/>
            <person name="Michael Karst S."/>
            <person name="Rossetti S."/>
            <person name="Lund Nielsen J."/>
            <person name="Tandoi V."/>
            <person name="James Seviour R."/>
            <person name="Nielsen P.H."/>
        </authorList>
    </citation>
    <scope>NUCLEOTIDE SEQUENCE [LARGE SCALE GENOMIC DNA]</scope>
    <source>
        <strain evidence="3 4">RN1</strain>
    </source>
</reference>
<keyword evidence="4" id="KW-1185">Reference proteome</keyword>
<feature type="region of interest" description="Disordered" evidence="1">
    <location>
        <begin position="27"/>
        <end position="50"/>
    </location>
</feature>
<evidence type="ECO:0000313" key="4">
    <source>
        <dbReference type="Proteomes" id="UP000018291"/>
    </source>
</evidence>
<proteinExistence type="predicted"/>
<sequence>MRLPTKNPPDRSPRYVRVAGRTVAGACASDASSSSSSPVQVGLESQAEHREDLGDAAIQADVESLLCPRVTPASPHPATNRAAPSTIPTSVGLLRPDRLARRLMVPTPAPPSSATPLAATTPQPQPPEPSSSDDTVIFGSSERSGAVVVVGFTLVVVAFGLAMVVDPVGHSGPTLAALRRWSAYIACLLNQTLMSGAPTPSIAGSESGQAGPTH</sequence>
<dbReference type="HOGENOM" id="CLU_1286860_0_0_11"/>
<dbReference type="STRING" id="1229780.BN381_810016"/>